<name>A0A9R0DN36_SPOFR</name>
<keyword evidence="12" id="KW-0732">Signal</keyword>
<keyword evidence="3" id="KW-0800">Toxin</keyword>
<evidence type="ECO:0000256" key="11">
    <source>
        <dbReference type="RuleBase" id="RU363034"/>
    </source>
</evidence>
<evidence type="ECO:0000313" key="14">
    <source>
        <dbReference type="Proteomes" id="UP000829999"/>
    </source>
</evidence>
<dbReference type="AlphaFoldDB" id="A0A9R0DN36"/>
<comment type="subcellular location">
    <subcellularLocation>
        <location evidence="1">Secreted</location>
        <location evidence="1">Extracellular space</location>
    </subcellularLocation>
</comment>
<evidence type="ECO:0000256" key="1">
    <source>
        <dbReference type="ARBA" id="ARBA00004239"/>
    </source>
</evidence>
<dbReference type="Proteomes" id="UP000829999">
    <property type="component" value="Chromosome 6"/>
</dbReference>
<dbReference type="PRINTS" id="PR00722">
    <property type="entry name" value="CHYMOTRYPSIN"/>
</dbReference>
<dbReference type="InterPro" id="IPR009003">
    <property type="entry name" value="Peptidase_S1_PA"/>
</dbReference>
<dbReference type="PROSITE" id="PS50240">
    <property type="entry name" value="TRYPSIN_DOM"/>
    <property type="match status" value="2"/>
</dbReference>
<dbReference type="CDD" id="cd00190">
    <property type="entry name" value="Tryp_SPc"/>
    <property type="match status" value="2"/>
</dbReference>
<dbReference type="PANTHER" id="PTHR24276:SF98">
    <property type="entry name" value="FI18310P1-RELATED"/>
    <property type="match status" value="1"/>
</dbReference>
<dbReference type="InterPro" id="IPR050430">
    <property type="entry name" value="Peptidase_S1"/>
</dbReference>
<evidence type="ECO:0000259" key="13">
    <source>
        <dbReference type="PROSITE" id="PS50240"/>
    </source>
</evidence>
<dbReference type="OrthoDB" id="5565075at2759"/>
<keyword evidence="14" id="KW-1185">Reference proteome</keyword>
<protein>
    <submittedName>
        <fullName evidence="15">Transmembrane protease serine 9-like</fullName>
    </submittedName>
</protein>
<evidence type="ECO:0000256" key="9">
    <source>
        <dbReference type="ARBA" id="ARBA00055534"/>
    </source>
</evidence>
<feature type="domain" description="Peptidase S1" evidence="13">
    <location>
        <begin position="380"/>
        <end position="614"/>
    </location>
</feature>
<feature type="signal peptide" evidence="12">
    <location>
        <begin position="1"/>
        <end position="27"/>
    </location>
</feature>
<gene>
    <name evidence="15" type="primary">LOC118267870</name>
</gene>
<dbReference type="PROSITE" id="PS00134">
    <property type="entry name" value="TRYPSIN_HIS"/>
    <property type="match status" value="2"/>
</dbReference>
<dbReference type="FunFam" id="2.40.10.10:FF:000068">
    <property type="entry name" value="transmembrane protease serine 2"/>
    <property type="match status" value="2"/>
</dbReference>
<keyword evidence="4 11" id="KW-0645">Protease</keyword>
<dbReference type="GO" id="GO:0090729">
    <property type="term" value="F:toxin activity"/>
    <property type="evidence" value="ECO:0007669"/>
    <property type="project" value="UniProtKB-KW"/>
</dbReference>
<dbReference type="Gene3D" id="2.40.10.10">
    <property type="entry name" value="Trypsin-like serine proteases"/>
    <property type="match status" value="2"/>
</dbReference>
<dbReference type="InterPro" id="IPR043504">
    <property type="entry name" value="Peptidase_S1_PA_chymotrypsin"/>
</dbReference>
<reference evidence="15" key="1">
    <citation type="submission" date="2025-08" db="UniProtKB">
        <authorList>
            <consortium name="RefSeq"/>
        </authorList>
    </citation>
    <scope>IDENTIFICATION</scope>
    <source>
        <tissue evidence="15">Whole larval tissue</tissue>
    </source>
</reference>
<feature type="chain" id="PRO_5040303895" evidence="12">
    <location>
        <begin position="28"/>
        <end position="614"/>
    </location>
</feature>
<dbReference type="InterPro" id="IPR001254">
    <property type="entry name" value="Trypsin_dom"/>
</dbReference>
<keyword evidence="8" id="KW-1199">Hemostasis impairing toxin</keyword>
<comment type="function">
    <text evidence="9">Fibrinolytic activity; shows preferential cleavage of Arg-Gly bonds in all three fibrinogen chains. Contact with the caterpillars causes severe bleeding, due the anticoagulant effect of the protein.</text>
</comment>
<evidence type="ECO:0000256" key="3">
    <source>
        <dbReference type="ARBA" id="ARBA00022656"/>
    </source>
</evidence>
<evidence type="ECO:0000256" key="8">
    <source>
        <dbReference type="ARBA" id="ARBA00023240"/>
    </source>
</evidence>
<dbReference type="Pfam" id="PF00089">
    <property type="entry name" value="Trypsin"/>
    <property type="match status" value="2"/>
</dbReference>
<dbReference type="InterPro" id="IPR018114">
    <property type="entry name" value="TRYPSIN_HIS"/>
</dbReference>
<dbReference type="InterPro" id="IPR033116">
    <property type="entry name" value="TRYPSIN_SER"/>
</dbReference>
<comment type="similarity">
    <text evidence="2">Belongs to the peptidase S1 family.</text>
</comment>
<dbReference type="GeneID" id="118267870"/>
<dbReference type="GO" id="GO:0005576">
    <property type="term" value="C:extracellular region"/>
    <property type="evidence" value="ECO:0007669"/>
    <property type="project" value="UniProtKB-SubCell"/>
</dbReference>
<dbReference type="SUPFAM" id="SSF50494">
    <property type="entry name" value="Trypsin-like serine proteases"/>
    <property type="match status" value="2"/>
</dbReference>
<evidence type="ECO:0000256" key="6">
    <source>
        <dbReference type="ARBA" id="ARBA00022825"/>
    </source>
</evidence>
<dbReference type="InterPro" id="IPR001314">
    <property type="entry name" value="Peptidase_S1A"/>
</dbReference>
<evidence type="ECO:0000256" key="5">
    <source>
        <dbReference type="ARBA" id="ARBA00022801"/>
    </source>
</evidence>
<keyword evidence="10" id="KW-1205">Fibrinolytic toxin</keyword>
<dbReference type="GO" id="GO:0006508">
    <property type="term" value="P:proteolysis"/>
    <property type="evidence" value="ECO:0007669"/>
    <property type="project" value="UniProtKB-KW"/>
</dbReference>
<evidence type="ECO:0000256" key="4">
    <source>
        <dbReference type="ARBA" id="ARBA00022670"/>
    </source>
</evidence>
<dbReference type="RefSeq" id="XP_050550447.1">
    <property type="nucleotide sequence ID" value="XM_050694490.1"/>
</dbReference>
<keyword evidence="6 11" id="KW-0720">Serine protease</keyword>
<evidence type="ECO:0000256" key="7">
    <source>
        <dbReference type="ARBA" id="ARBA00023157"/>
    </source>
</evidence>
<dbReference type="PANTHER" id="PTHR24276">
    <property type="entry name" value="POLYSERASE-RELATED"/>
    <property type="match status" value="1"/>
</dbReference>
<dbReference type="PROSITE" id="PS00135">
    <property type="entry name" value="TRYPSIN_SER"/>
    <property type="match status" value="2"/>
</dbReference>
<feature type="domain" description="Peptidase S1" evidence="13">
    <location>
        <begin position="64"/>
        <end position="304"/>
    </location>
</feature>
<keyword evidence="5 11" id="KW-0378">Hydrolase</keyword>
<proteinExistence type="inferred from homology"/>
<accession>A0A9R0DN36</accession>
<dbReference type="SMART" id="SM00020">
    <property type="entry name" value="Tryp_SPc"/>
    <property type="match status" value="2"/>
</dbReference>
<organism evidence="14 15">
    <name type="scientific">Spodoptera frugiperda</name>
    <name type="common">Fall armyworm</name>
    <dbReference type="NCBI Taxonomy" id="7108"/>
    <lineage>
        <taxon>Eukaryota</taxon>
        <taxon>Metazoa</taxon>
        <taxon>Ecdysozoa</taxon>
        <taxon>Arthropoda</taxon>
        <taxon>Hexapoda</taxon>
        <taxon>Insecta</taxon>
        <taxon>Pterygota</taxon>
        <taxon>Neoptera</taxon>
        <taxon>Endopterygota</taxon>
        <taxon>Lepidoptera</taxon>
        <taxon>Glossata</taxon>
        <taxon>Ditrysia</taxon>
        <taxon>Noctuoidea</taxon>
        <taxon>Noctuidae</taxon>
        <taxon>Amphipyrinae</taxon>
        <taxon>Spodoptera</taxon>
    </lineage>
</organism>
<keyword evidence="7" id="KW-1015">Disulfide bond</keyword>
<sequence>MILPLVEIFLTMKFLVALFVFGAIVHAEDVQFSGLSPAYGYIQKIGIPEAERIRKAEQLGASRIIGGVPAALGQYPFQAGILGDVTVAGNPATSVCGGSLISPSRVLTAAHCWFDGQVQAWRLTVVLGSVLLFTGGTRIQTSAVASHPNFNPSLARNDVAVVYFSSSVPLSANIAPVALPSGSQLFEAFVGERAIAVGFGITSNDGSISSNQNLNHVSLSVISNSECNWAFPLVLHSSNICTSGLGTVGICGGDSGGPLVINRDNQQVLIGVTSFRHGLGCDSNMPSAYARVTSFMDFINNHISSSVGVITNVSVENVSKVRPVIKMKAFIVVCLALASFACAEELRYPGNSAYGYLVKYGIPEAERIKAAEEKLSQSRIVGGVPAGQGQYPYQAGLLISIIGFDGSGVCGGSLISAARVVTAAHCWFDGMHQAWRVTVVLGSTTLFTGGTRIETSVMAMHPNWSPALIRNDVGVLYLPQAVQLSANIQPIAIATGSSDFVGVSAIASGYGLTSSEGSISANQVLSHVRLNVIANSACSYAFPFVVQPSNLCTSGIGGVGTCSGDSGGPLVASQNGQDVLIGITSFGSAFGCQINLPSVFARVTSFASFISQHQ</sequence>
<evidence type="ECO:0000256" key="2">
    <source>
        <dbReference type="ARBA" id="ARBA00007664"/>
    </source>
</evidence>
<evidence type="ECO:0000313" key="15">
    <source>
        <dbReference type="RefSeq" id="XP_050550447.1"/>
    </source>
</evidence>
<dbReference type="GO" id="GO:0004252">
    <property type="term" value="F:serine-type endopeptidase activity"/>
    <property type="evidence" value="ECO:0007669"/>
    <property type="project" value="InterPro"/>
</dbReference>
<evidence type="ECO:0000256" key="10">
    <source>
        <dbReference type="ARBA" id="ARBA00084094"/>
    </source>
</evidence>
<evidence type="ECO:0000256" key="12">
    <source>
        <dbReference type="SAM" id="SignalP"/>
    </source>
</evidence>